<comment type="caution">
    <text evidence="3">The sequence shown here is derived from an EMBL/GenBank/DDBJ whole genome shotgun (WGS) entry which is preliminary data.</text>
</comment>
<dbReference type="PANTHER" id="PTHR35201:SF4">
    <property type="entry name" value="BETA-PINACENE SYNTHASE-RELATED"/>
    <property type="match status" value="1"/>
</dbReference>
<evidence type="ECO:0000256" key="2">
    <source>
        <dbReference type="RuleBase" id="RU366034"/>
    </source>
</evidence>
<sequence length="310" mass="36005">MEFGCPWTIKGEHPQLDLVRQRALEWMERFGLAPDIRLNEEQYRRWLLAESAAWWHPDADADRLQIAADYLGWVFTPFDDVFDGPVGKDVASAARMCEEMAACLTLPDGETPRSRTPRVQAFSDLWQRSRRGRSRDWRDRAATHWRDYLAAQIAEVTNRVYGRTSTLCQLVIIKCVFPIFDMLEVVHDFEAPAPAWHTPLLHEIRQCCAEIITCTNDLVSADKEAAAGDGRNNLLLIAENVDGLTRPQAFERLRDMVHERYLRLRRLEPQIRDFDEILSPTERGDLRRYIDCLHNIVSGDNRWEHVSGRY</sequence>
<gene>
    <name evidence="3" type="ORF">E1298_41225</name>
</gene>
<dbReference type="Proteomes" id="UP000294513">
    <property type="component" value="Unassembled WGS sequence"/>
</dbReference>
<dbReference type="GO" id="GO:0010333">
    <property type="term" value="F:terpene synthase activity"/>
    <property type="evidence" value="ECO:0007669"/>
    <property type="project" value="InterPro"/>
</dbReference>
<dbReference type="InterPro" id="IPR008949">
    <property type="entry name" value="Isoprenoid_synthase_dom_sf"/>
</dbReference>
<dbReference type="AlphaFoldDB" id="A0A4R5A1H8"/>
<keyword evidence="2" id="KW-0479">Metal-binding</keyword>
<keyword evidence="1 2" id="KW-0456">Lyase</keyword>
<evidence type="ECO:0000313" key="4">
    <source>
        <dbReference type="Proteomes" id="UP000294513"/>
    </source>
</evidence>
<keyword evidence="4" id="KW-1185">Reference proteome</keyword>
<keyword evidence="2" id="KW-0460">Magnesium</keyword>
<evidence type="ECO:0000256" key="1">
    <source>
        <dbReference type="ARBA" id="ARBA00023239"/>
    </source>
</evidence>
<dbReference type="EC" id="4.2.3.-" evidence="2"/>
<accession>A0A4R5A1H8</accession>
<dbReference type="OrthoDB" id="2989600at2"/>
<evidence type="ECO:0000313" key="3">
    <source>
        <dbReference type="EMBL" id="TDD65603.1"/>
    </source>
</evidence>
<dbReference type="GO" id="GO:0046872">
    <property type="term" value="F:metal ion binding"/>
    <property type="evidence" value="ECO:0007669"/>
    <property type="project" value="UniProtKB-KW"/>
</dbReference>
<dbReference type="SUPFAM" id="SSF48576">
    <property type="entry name" value="Terpenoid synthases"/>
    <property type="match status" value="1"/>
</dbReference>
<comment type="similarity">
    <text evidence="2">Belongs to the terpene synthase family.</text>
</comment>
<reference evidence="3 4" key="1">
    <citation type="submission" date="2019-03" db="EMBL/GenBank/DDBJ databases">
        <title>Draft genome sequences of novel Actinobacteria.</title>
        <authorList>
            <person name="Sahin N."/>
            <person name="Ay H."/>
            <person name="Saygin H."/>
        </authorList>
    </citation>
    <scope>NUCLEOTIDE SEQUENCE [LARGE SCALE GENOMIC DNA]</scope>
    <source>
        <strain evidence="3 4">H3C3</strain>
    </source>
</reference>
<protein>
    <recommendedName>
        <fullName evidence="2">Terpene synthase</fullName>
        <ecNumber evidence="2">4.2.3.-</ecNumber>
    </recommendedName>
</protein>
<comment type="cofactor">
    <cofactor evidence="2">
        <name>Mg(2+)</name>
        <dbReference type="ChEBI" id="CHEBI:18420"/>
    </cofactor>
</comment>
<name>A0A4R5A1H8_9ACTN</name>
<dbReference type="InterPro" id="IPR034686">
    <property type="entry name" value="Terpene_cyclase-like_2"/>
</dbReference>
<proteinExistence type="inferred from homology"/>
<dbReference type="EMBL" id="SMKU01000407">
    <property type="protein sequence ID" value="TDD65603.1"/>
    <property type="molecule type" value="Genomic_DNA"/>
</dbReference>
<dbReference type="Pfam" id="PF19086">
    <property type="entry name" value="Terpene_syn_C_2"/>
    <property type="match status" value="1"/>
</dbReference>
<dbReference type="RefSeq" id="WP_131902820.1">
    <property type="nucleotide sequence ID" value="NZ_SMKU01000407.1"/>
</dbReference>
<dbReference type="Gene3D" id="1.10.600.10">
    <property type="entry name" value="Farnesyl Diphosphate Synthase"/>
    <property type="match status" value="1"/>
</dbReference>
<dbReference type="PANTHER" id="PTHR35201">
    <property type="entry name" value="TERPENE SYNTHASE"/>
    <property type="match status" value="1"/>
</dbReference>
<organism evidence="3 4">
    <name type="scientific">Actinomadura rubrisoli</name>
    <dbReference type="NCBI Taxonomy" id="2530368"/>
    <lineage>
        <taxon>Bacteria</taxon>
        <taxon>Bacillati</taxon>
        <taxon>Actinomycetota</taxon>
        <taxon>Actinomycetes</taxon>
        <taxon>Streptosporangiales</taxon>
        <taxon>Thermomonosporaceae</taxon>
        <taxon>Actinomadura</taxon>
    </lineage>
</organism>